<reference evidence="2 3" key="1">
    <citation type="submission" date="2023-04" db="EMBL/GenBank/DDBJ databases">
        <title>A novel bacteria isolated from coastal sediment.</title>
        <authorList>
            <person name="Liu X.-J."/>
            <person name="Du Z.-J."/>
        </authorList>
    </citation>
    <scope>NUCLEOTIDE SEQUENCE [LARGE SCALE GENOMIC DNA]</scope>
    <source>
        <strain evidence="2 3">SDUM461004</strain>
    </source>
</reference>
<organism evidence="2 3">
    <name type="scientific">Thalassobacterium sedimentorum</name>
    <dbReference type="NCBI Taxonomy" id="3041258"/>
    <lineage>
        <taxon>Bacteria</taxon>
        <taxon>Pseudomonadati</taxon>
        <taxon>Verrucomicrobiota</taxon>
        <taxon>Opitutia</taxon>
        <taxon>Puniceicoccales</taxon>
        <taxon>Coraliomargaritaceae</taxon>
        <taxon>Thalassobacterium</taxon>
    </lineage>
</organism>
<protein>
    <submittedName>
        <fullName evidence="2">Uncharacterized protein</fullName>
    </submittedName>
</protein>
<keyword evidence="1" id="KW-0812">Transmembrane</keyword>
<keyword evidence="3" id="KW-1185">Reference proteome</keyword>
<gene>
    <name evidence="2" type="ORF">QEH59_03610</name>
</gene>
<evidence type="ECO:0000256" key="1">
    <source>
        <dbReference type="SAM" id="Phobius"/>
    </source>
</evidence>
<dbReference type="EMBL" id="JARXIC010000004">
    <property type="protein sequence ID" value="MDQ8193496.1"/>
    <property type="molecule type" value="Genomic_DNA"/>
</dbReference>
<keyword evidence="1" id="KW-0472">Membrane</keyword>
<name>A0ABU1AFB2_9BACT</name>
<evidence type="ECO:0000313" key="3">
    <source>
        <dbReference type="Proteomes" id="UP001243717"/>
    </source>
</evidence>
<dbReference type="Proteomes" id="UP001243717">
    <property type="component" value="Unassembled WGS sequence"/>
</dbReference>
<dbReference type="RefSeq" id="WP_308952172.1">
    <property type="nucleotide sequence ID" value="NZ_JARXIC010000004.1"/>
</dbReference>
<accession>A0ABU1AFB2</accession>
<keyword evidence="1" id="KW-1133">Transmembrane helix</keyword>
<sequence length="49" mass="5697">MSTPKKKKFAWSLWIPVTLAFILVIIAWTILIKIAKENPVETIEIESER</sequence>
<proteinExistence type="predicted"/>
<comment type="caution">
    <text evidence="2">The sequence shown here is derived from an EMBL/GenBank/DDBJ whole genome shotgun (WGS) entry which is preliminary data.</text>
</comment>
<feature type="transmembrane region" description="Helical" evidence="1">
    <location>
        <begin position="12"/>
        <end position="31"/>
    </location>
</feature>
<evidence type="ECO:0000313" key="2">
    <source>
        <dbReference type="EMBL" id="MDQ8193496.1"/>
    </source>
</evidence>